<feature type="domain" description="THIF-type NAD/FAD binding fold" evidence="2">
    <location>
        <begin position="10"/>
        <end position="243"/>
    </location>
</feature>
<dbReference type="GO" id="GO:0005829">
    <property type="term" value="C:cytosol"/>
    <property type="evidence" value="ECO:0007669"/>
    <property type="project" value="TreeGrafter"/>
</dbReference>
<dbReference type="OrthoDB" id="9804286at2"/>
<protein>
    <submittedName>
        <fullName evidence="3">HesA/MoeB/ThiF family protein</fullName>
    </submittedName>
</protein>
<comment type="similarity">
    <text evidence="1">Belongs to the HesA/MoeB/ThiF family.</text>
</comment>
<accession>A0A4Q9VRC5</accession>
<gene>
    <name evidence="3" type="ORF">EYW49_09160</name>
</gene>
<comment type="caution">
    <text evidence="3">The sequence shown here is derived from an EMBL/GenBank/DDBJ whole genome shotgun (WGS) entry which is preliminary data.</text>
</comment>
<reference evidence="3 4" key="1">
    <citation type="submission" date="2019-02" db="EMBL/GenBank/DDBJ databases">
        <title>Siculibacillus lacustris gen. nov., sp. nov., a new rosette-forming bacterium isolated from a freshwater crater lake (Lake St. Ana, Romania).</title>
        <authorList>
            <person name="Felfoldi T."/>
            <person name="Marton Z."/>
            <person name="Szabo A."/>
            <person name="Mentes A."/>
            <person name="Boka K."/>
            <person name="Marialigeti K."/>
            <person name="Mathe I."/>
            <person name="Koncz M."/>
            <person name="Schumann P."/>
            <person name="Toth E."/>
        </authorList>
    </citation>
    <scope>NUCLEOTIDE SEQUENCE [LARGE SCALE GENOMIC DNA]</scope>
    <source>
        <strain evidence="3 4">SA-279</strain>
    </source>
</reference>
<dbReference type="InterPro" id="IPR035985">
    <property type="entry name" value="Ubiquitin-activating_enz"/>
</dbReference>
<dbReference type="GO" id="GO:0008146">
    <property type="term" value="F:sulfotransferase activity"/>
    <property type="evidence" value="ECO:0007669"/>
    <property type="project" value="TreeGrafter"/>
</dbReference>
<name>A0A4Q9VRC5_9HYPH</name>
<dbReference type="Gene3D" id="3.40.50.720">
    <property type="entry name" value="NAD(P)-binding Rossmann-like Domain"/>
    <property type="match status" value="1"/>
</dbReference>
<dbReference type="Proteomes" id="UP000292781">
    <property type="component" value="Unassembled WGS sequence"/>
</dbReference>
<evidence type="ECO:0000256" key="1">
    <source>
        <dbReference type="ARBA" id="ARBA00009919"/>
    </source>
</evidence>
<evidence type="ECO:0000313" key="3">
    <source>
        <dbReference type="EMBL" id="TBW38429.1"/>
    </source>
</evidence>
<dbReference type="SUPFAM" id="SSF69572">
    <property type="entry name" value="Activating enzymes of the ubiquitin-like proteins"/>
    <property type="match status" value="1"/>
</dbReference>
<evidence type="ECO:0000259" key="2">
    <source>
        <dbReference type="Pfam" id="PF00899"/>
    </source>
</evidence>
<dbReference type="AlphaFoldDB" id="A0A4Q9VRC5"/>
<dbReference type="GO" id="GO:0016779">
    <property type="term" value="F:nucleotidyltransferase activity"/>
    <property type="evidence" value="ECO:0007669"/>
    <property type="project" value="TreeGrafter"/>
</dbReference>
<dbReference type="RefSeq" id="WP_131308601.1">
    <property type="nucleotide sequence ID" value="NZ_SJFN01000011.1"/>
</dbReference>
<evidence type="ECO:0000313" key="4">
    <source>
        <dbReference type="Proteomes" id="UP000292781"/>
    </source>
</evidence>
<dbReference type="InterPro" id="IPR045886">
    <property type="entry name" value="ThiF/MoeB/HesA"/>
</dbReference>
<dbReference type="GO" id="GO:0004792">
    <property type="term" value="F:thiosulfate-cyanide sulfurtransferase activity"/>
    <property type="evidence" value="ECO:0007669"/>
    <property type="project" value="TreeGrafter"/>
</dbReference>
<dbReference type="FunFam" id="3.40.50.720:FF:000080">
    <property type="entry name" value="Thiazole biosynthesis adenylyltransferase ThiF"/>
    <property type="match status" value="1"/>
</dbReference>
<dbReference type="EMBL" id="SJFN01000011">
    <property type="protein sequence ID" value="TBW38429.1"/>
    <property type="molecule type" value="Genomic_DNA"/>
</dbReference>
<organism evidence="3 4">
    <name type="scientific">Siculibacillus lacustris</name>
    <dbReference type="NCBI Taxonomy" id="1549641"/>
    <lineage>
        <taxon>Bacteria</taxon>
        <taxon>Pseudomonadati</taxon>
        <taxon>Pseudomonadota</taxon>
        <taxon>Alphaproteobacteria</taxon>
        <taxon>Hyphomicrobiales</taxon>
        <taxon>Ancalomicrobiaceae</taxon>
        <taxon>Siculibacillus</taxon>
    </lineage>
</organism>
<dbReference type="PANTHER" id="PTHR10953:SF102">
    <property type="entry name" value="ADENYLYLTRANSFERASE AND SULFURTRANSFERASE MOCS3"/>
    <property type="match status" value="1"/>
</dbReference>
<keyword evidence="4" id="KW-1185">Reference proteome</keyword>
<dbReference type="Pfam" id="PF00899">
    <property type="entry name" value="ThiF"/>
    <property type="match status" value="1"/>
</dbReference>
<dbReference type="NCBIfam" id="NF004281">
    <property type="entry name" value="PRK05690.1"/>
    <property type="match status" value="1"/>
</dbReference>
<dbReference type="InterPro" id="IPR000594">
    <property type="entry name" value="ThiF_NAD_FAD-bd"/>
</dbReference>
<dbReference type="GO" id="GO:0008641">
    <property type="term" value="F:ubiquitin-like modifier activating enzyme activity"/>
    <property type="evidence" value="ECO:0007669"/>
    <property type="project" value="InterPro"/>
</dbReference>
<dbReference type="PANTHER" id="PTHR10953">
    <property type="entry name" value="UBIQUITIN-ACTIVATING ENZYME E1"/>
    <property type="match status" value="1"/>
</dbReference>
<sequence>MFTPEEVERYARHIVLRDVGGPGQQKLKAARVLVVGAGGLGSPILQYLAAAGIGTLGIVDDDAVSLSNLQRQVIHATADVGRPKVDSAAEAIARLNPTVTVERHSLRLAPDNAAGLVAAYDVVVDGVDNYPTRFLLADTCERLAKPLVTAGVQEFYGWLTVLKPWEIGPDRLRNPGLRSLMNEPAEGRMRTCAQVGILGVVPGVLGTLAAAEVLKLVIGIGEPLVRRMLTVDLLDMSFDLVDTEADPAAGATP</sequence>
<dbReference type="CDD" id="cd00757">
    <property type="entry name" value="ThiF_MoeB_HesA_family"/>
    <property type="match status" value="1"/>
</dbReference>
<proteinExistence type="inferred from homology"/>